<accession>A0A812RLY0</accession>
<dbReference type="OrthoDB" id="16820at2759"/>
<comment type="caution">
    <text evidence="3">The sequence shown here is derived from an EMBL/GenBank/DDBJ whole genome shotgun (WGS) entry which is preliminary data.</text>
</comment>
<gene>
    <name evidence="3" type="primary">yaeR</name>
    <name evidence="3" type="ORF">SPIL2461_LOCUS10803</name>
</gene>
<dbReference type="InterPro" id="IPR029068">
    <property type="entry name" value="Glyas_Bleomycin-R_OHBP_Dase"/>
</dbReference>
<dbReference type="PANTHER" id="PTHR21366:SF14">
    <property type="entry name" value="GLYOXALASE DOMAIN-CONTAINING PROTEIN 5"/>
    <property type="match status" value="1"/>
</dbReference>
<feature type="domain" description="VOC" evidence="2">
    <location>
        <begin position="10"/>
        <end position="132"/>
    </location>
</feature>
<dbReference type="Gene3D" id="3.10.180.10">
    <property type="entry name" value="2,3-Dihydroxybiphenyl 1,2-Dioxygenase, domain 1"/>
    <property type="match status" value="1"/>
</dbReference>
<protein>
    <submittedName>
        <fullName evidence="3">YaeR protein</fullName>
    </submittedName>
</protein>
<name>A0A812RLY0_SYMPI</name>
<evidence type="ECO:0000256" key="1">
    <source>
        <dbReference type="ARBA" id="ARBA00010363"/>
    </source>
</evidence>
<evidence type="ECO:0000313" key="3">
    <source>
        <dbReference type="EMBL" id="CAE7443938.1"/>
    </source>
</evidence>
<comment type="similarity">
    <text evidence="1">Belongs to the glyoxalase I family.</text>
</comment>
<dbReference type="InterPro" id="IPR004360">
    <property type="entry name" value="Glyas_Fos-R_dOase_dom"/>
</dbReference>
<dbReference type="Proteomes" id="UP000649617">
    <property type="component" value="Unassembled WGS sequence"/>
</dbReference>
<dbReference type="EMBL" id="CAJNIZ010020668">
    <property type="protein sequence ID" value="CAE7443938.1"/>
    <property type="molecule type" value="Genomic_DNA"/>
</dbReference>
<evidence type="ECO:0000313" key="4">
    <source>
        <dbReference type="Proteomes" id="UP000649617"/>
    </source>
</evidence>
<dbReference type="InterPro" id="IPR050383">
    <property type="entry name" value="GlyoxalaseI/FosfomycinResist"/>
</dbReference>
<keyword evidence="4" id="KW-1185">Reference proteome</keyword>
<dbReference type="AlphaFoldDB" id="A0A812RLY0"/>
<proteinExistence type="inferred from homology"/>
<dbReference type="SUPFAM" id="SSF54593">
    <property type="entry name" value="Glyoxalase/Bleomycin resistance protein/Dihydroxybiphenyl dioxygenase"/>
    <property type="match status" value="1"/>
</dbReference>
<dbReference type="PROSITE" id="PS51819">
    <property type="entry name" value="VOC"/>
    <property type="match status" value="1"/>
</dbReference>
<dbReference type="InterPro" id="IPR037523">
    <property type="entry name" value="VOC_core"/>
</dbReference>
<dbReference type="Pfam" id="PF00903">
    <property type="entry name" value="Glyoxalase"/>
    <property type="match status" value="1"/>
</dbReference>
<organism evidence="3 4">
    <name type="scientific">Symbiodinium pilosum</name>
    <name type="common">Dinoflagellate</name>
    <dbReference type="NCBI Taxonomy" id="2952"/>
    <lineage>
        <taxon>Eukaryota</taxon>
        <taxon>Sar</taxon>
        <taxon>Alveolata</taxon>
        <taxon>Dinophyceae</taxon>
        <taxon>Suessiales</taxon>
        <taxon>Symbiodiniaceae</taxon>
        <taxon>Symbiodinium</taxon>
    </lineage>
</organism>
<evidence type="ECO:0000259" key="2">
    <source>
        <dbReference type="PROSITE" id="PS51819"/>
    </source>
</evidence>
<sequence length="135" mass="14649">MIHANPLTQGIHHAGFSVPDLAATAAFFIDTLNFTEVGAKPDYPALFLSDGTVMVTLWQLPKPEQANAFDRHQNVGLHHFALTVNDLDEVHARLEQHAGVGVEFRPEPLGGSSTRHGMYTIPGGLRVEFIQPAAA</sequence>
<dbReference type="PANTHER" id="PTHR21366">
    <property type="entry name" value="GLYOXALASE FAMILY PROTEIN"/>
    <property type="match status" value="1"/>
</dbReference>
<reference evidence="3" key="1">
    <citation type="submission" date="2021-02" db="EMBL/GenBank/DDBJ databases">
        <authorList>
            <person name="Dougan E. K."/>
            <person name="Rhodes N."/>
            <person name="Thang M."/>
            <person name="Chan C."/>
        </authorList>
    </citation>
    <scope>NUCLEOTIDE SEQUENCE</scope>
</reference>